<keyword evidence="3" id="KW-1185">Reference proteome</keyword>
<dbReference type="SMART" id="SM01008">
    <property type="entry name" value="Ald_Xan_dh_C"/>
    <property type="match status" value="1"/>
</dbReference>
<dbReference type="Pfam" id="PF01315">
    <property type="entry name" value="Ald_Xan_dh_C"/>
    <property type="match status" value="1"/>
</dbReference>
<dbReference type="Pfam" id="PF02738">
    <property type="entry name" value="MoCoBD_1"/>
    <property type="match status" value="1"/>
</dbReference>
<dbReference type="Proteomes" id="UP000295620">
    <property type="component" value="Unassembled WGS sequence"/>
</dbReference>
<dbReference type="PANTHER" id="PTHR11908">
    <property type="entry name" value="XANTHINE DEHYDROGENASE"/>
    <property type="match status" value="1"/>
</dbReference>
<dbReference type="SUPFAM" id="SSF56003">
    <property type="entry name" value="Molybdenum cofactor-binding domain"/>
    <property type="match status" value="1"/>
</dbReference>
<dbReference type="InterPro" id="IPR036856">
    <property type="entry name" value="Ald_Oxase/Xan_DH_a/b_sf"/>
</dbReference>
<sequence length="753" mass="83178">MSTMEKNYKPEQPAVGQSISRLEGYEKVTGAARYAGEFNVSDLLYGYVINSTITKGKIISINTEKAEAIPGVVKVFHHKNRPSLAWFSMQYADMDAPPGSPFQPLADHKIKYNGQPIALLVAESFELARYAATLVEITYEQEDFKTDLIANITEARAPKGGLATFLKPPPPKPVGNFEKAYENSPFQASGKFVHGTEHHNPIELFTTTTVYKGKGKVTIYDKTQGTVNCQLYVANVFGLHFKDVRVISPYVGGAFGSGLRPQYQLFFSVLAALELKRNVRVTLDRHQMFTFGHRPPTVQFTRFGASADGKVNALNHEAIAETSRFEDYTEVVVNWSHMLYPAKNTLFKYNLVPLDVFSPLDMRAPGGSTGLHAIESTMDDLAYQMKIDPLEFRLINYAEQDESVGRPYSSKELRQCYLQGAEQFGWNKRNPEPRSMRRGNKLVGYGMATGIWEAMQLPARASATITTEGKLHVNSAVTDIGTGTLTVMSQIAADEMGLHMDDVTFTYGDSKMAFAPIQGGSFTVSSVGSAIKAACNALKKKILKKAKSIGNSPFKRVKIDEVIFADRKMISIDNPAVFISYSDIIAANGHKVIKSVNFAMPKVFKLKKYSRAAHSAAFVEVEVDEELGIINVTRAVTAVAAGKIINPKTARSQILGGMIWSISKALREESITDHRFGKYMNMNIAEYHIPVHADIHDLQVIFVEEKDDIVNELGTKGVGEIGLAAMPPAIANAIFHATGKRVNQFPIHFDTLM</sequence>
<evidence type="ECO:0000313" key="3">
    <source>
        <dbReference type="Proteomes" id="UP000295620"/>
    </source>
</evidence>
<dbReference type="GO" id="GO:0005506">
    <property type="term" value="F:iron ion binding"/>
    <property type="evidence" value="ECO:0007669"/>
    <property type="project" value="InterPro"/>
</dbReference>
<protein>
    <submittedName>
        <fullName evidence="2">Xanthine dehydrogenase molybdenum binding subunit apoprotein</fullName>
    </submittedName>
</protein>
<dbReference type="EMBL" id="SNYC01000005">
    <property type="protein sequence ID" value="TDQ08645.1"/>
    <property type="molecule type" value="Genomic_DNA"/>
</dbReference>
<evidence type="ECO:0000313" key="2">
    <source>
        <dbReference type="EMBL" id="TDQ08645.1"/>
    </source>
</evidence>
<comment type="caution">
    <text evidence="2">The sequence shown here is derived from an EMBL/GenBank/DDBJ whole genome shotgun (WGS) entry which is preliminary data.</text>
</comment>
<dbReference type="AlphaFoldDB" id="A0A4R6ST90"/>
<dbReference type="Gene3D" id="3.90.1170.50">
    <property type="entry name" value="Aldehyde oxidase/xanthine dehydrogenase, a/b hammerhead"/>
    <property type="match status" value="1"/>
</dbReference>
<dbReference type="PANTHER" id="PTHR11908:SF153">
    <property type="entry name" value="DEHYDROGENASE"/>
    <property type="match status" value="1"/>
</dbReference>
<gene>
    <name evidence="2" type="ORF">ATK78_3161</name>
</gene>
<dbReference type="SUPFAM" id="SSF54665">
    <property type="entry name" value="CO dehydrogenase molybdoprotein N-domain-like"/>
    <property type="match status" value="1"/>
</dbReference>
<name>A0A4R6ST90_9SPHI</name>
<organism evidence="2 3">
    <name type="scientific">Pedobacter metabolipauper</name>
    <dbReference type="NCBI Taxonomy" id="425513"/>
    <lineage>
        <taxon>Bacteria</taxon>
        <taxon>Pseudomonadati</taxon>
        <taxon>Bacteroidota</taxon>
        <taxon>Sphingobacteriia</taxon>
        <taxon>Sphingobacteriales</taxon>
        <taxon>Sphingobacteriaceae</taxon>
        <taxon>Pedobacter</taxon>
    </lineage>
</organism>
<dbReference type="InterPro" id="IPR037165">
    <property type="entry name" value="AldOxase/xan_DH_Mopterin-bd_sf"/>
</dbReference>
<accession>A0A4R6ST90</accession>
<proteinExistence type="predicted"/>
<dbReference type="Gene3D" id="3.30.365.10">
    <property type="entry name" value="Aldehyde oxidase/xanthine dehydrogenase, molybdopterin binding domain"/>
    <property type="match status" value="4"/>
</dbReference>
<dbReference type="InterPro" id="IPR016208">
    <property type="entry name" value="Ald_Oxase/xanthine_DH-like"/>
</dbReference>
<dbReference type="Pfam" id="PF20256">
    <property type="entry name" value="MoCoBD_2"/>
    <property type="match status" value="1"/>
</dbReference>
<dbReference type="GO" id="GO:0016491">
    <property type="term" value="F:oxidoreductase activity"/>
    <property type="evidence" value="ECO:0007669"/>
    <property type="project" value="InterPro"/>
</dbReference>
<dbReference type="InterPro" id="IPR046867">
    <property type="entry name" value="AldOxase/xan_DH_MoCoBD2"/>
</dbReference>
<reference evidence="2 3" key="1">
    <citation type="submission" date="2019-03" db="EMBL/GenBank/DDBJ databases">
        <title>Genomic Encyclopedia of Archaeal and Bacterial Type Strains, Phase II (KMG-II): from individual species to whole genera.</title>
        <authorList>
            <person name="Goeker M."/>
        </authorList>
    </citation>
    <scope>NUCLEOTIDE SEQUENCE [LARGE SCALE GENOMIC DNA]</scope>
    <source>
        <strain evidence="2 3">DSM 19035</strain>
    </source>
</reference>
<dbReference type="InterPro" id="IPR008274">
    <property type="entry name" value="AldOxase/xan_DH_MoCoBD1"/>
</dbReference>
<dbReference type="RefSeq" id="WP_243732547.1">
    <property type="nucleotide sequence ID" value="NZ_SNYC01000005.1"/>
</dbReference>
<dbReference type="InterPro" id="IPR000674">
    <property type="entry name" value="Ald_Oxase/Xan_DH_a/b"/>
</dbReference>
<feature type="domain" description="Aldehyde oxidase/xanthine dehydrogenase a/b hammerhead" evidence="1">
    <location>
        <begin position="29"/>
        <end position="143"/>
    </location>
</feature>
<evidence type="ECO:0000259" key="1">
    <source>
        <dbReference type="SMART" id="SM01008"/>
    </source>
</evidence>